<comment type="catalytic activity">
    <reaction evidence="8 10">
        <text>L-proline + NAD(+) = (S)-1-pyrroline-5-carboxylate + NADH + 2 H(+)</text>
        <dbReference type="Rhea" id="RHEA:14105"/>
        <dbReference type="ChEBI" id="CHEBI:15378"/>
        <dbReference type="ChEBI" id="CHEBI:17388"/>
        <dbReference type="ChEBI" id="CHEBI:57540"/>
        <dbReference type="ChEBI" id="CHEBI:57945"/>
        <dbReference type="ChEBI" id="CHEBI:60039"/>
        <dbReference type="EC" id="1.5.1.2"/>
    </reaction>
</comment>
<dbReference type="PANTHER" id="PTHR11645">
    <property type="entry name" value="PYRROLINE-5-CARBOXYLATE REDUCTASE"/>
    <property type="match status" value="1"/>
</dbReference>
<accession>A0A2C6DUN8</accession>
<dbReference type="RefSeq" id="WP_029096246.1">
    <property type="nucleotide sequence ID" value="NZ_CAADJA010000002.1"/>
</dbReference>
<keyword evidence="4 10" id="KW-0028">Amino-acid biosynthesis</keyword>
<feature type="binding site" evidence="12">
    <location>
        <position position="57"/>
    </location>
    <ligand>
        <name>NADPH</name>
        <dbReference type="ChEBI" id="CHEBI:57783"/>
    </ligand>
</feature>
<evidence type="ECO:0000256" key="5">
    <source>
        <dbReference type="ARBA" id="ARBA00022650"/>
    </source>
</evidence>
<dbReference type="EC" id="1.5.1.2" evidence="10 11"/>
<dbReference type="PANTHER" id="PTHR11645:SF0">
    <property type="entry name" value="PYRROLINE-5-CARBOXYLATE REDUCTASE 3"/>
    <property type="match status" value="1"/>
</dbReference>
<dbReference type="STRING" id="1111728.GCA_000427805_00667"/>
<evidence type="ECO:0000256" key="10">
    <source>
        <dbReference type="HAMAP-Rule" id="MF_01925"/>
    </source>
</evidence>
<keyword evidence="3 10" id="KW-0963">Cytoplasm</keyword>
<keyword evidence="6 10" id="KW-0521">NADP</keyword>
<reference evidence="16 18" key="3">
    <citation type="submission" date="2019-03" db="EMBL/GenBank/DDBJ databases">
        <authorList>
            <consortium name="Pathogen Informatics"/>
        </authorList>
    </citation>
    <scope>NUCLEOTIDE SEQUENCE [LARGE SCALE GENOMIC DNA]</scope>
    <source>
        <strain evidence="16 18">NCTC12282</strain>
    </source>
</reference>
<dbReference type="SUPFAM" id="SSF48179">
    <property type="entry name" value="6-phosphogluconate dehydrogenase C-terminal domain-like"/>
    <property type="match status" value="1"/>
</dbReference>
<dbReference type="Proteomes" id="UP000373449">
    <property type="component" value="Unassembled WGS sequence"/>
</dbReference>
<dbReference type="OrthoDB" id="9805754at2"/>
<evidence type="ECO:0000313" key="15">
    <source>
        <dbReference type="EMBL" id="PHI32195.1"/>
    </source>
</evidence>
<dbReference type="InterPro" id="IPR000304">
    <property type="entry name" value="Pyrroline-COOH_reductase"/>
</dbReference>
<evidence type="ECO:0000256" key="8">
    <source>
        <dbReference type="ARBA" id="ARBA00050547"/>
    </source>
</evidence>
<name>A0A2C6DUN8_9GAMM</name>
<evidence type="ECO:0000313" key="17">
    <source>
        <dbReference type="Proteomes" id="UP000224974"/>
    </source>
</evidence>
<evidence type="ECO:0000313" key="18">
    <source>
        <dbReference type="Proteomes" id="UP000373449"/>
    </source>
</evidence>
<dbReference type="FunFam" id="3.40.50.720:FF:000105">
    <property type="entry name" value="Pyrroline-5-carboxylate reductase"/>
    <property type="match status" value="1"/>
</dbReference>
<evidence type="ECO:0000313" key="16">
    <source>
        <dbReference type="EMBL" id="VFS53161.1"/>
    </source>
</evidence>
<evidence type="ECO:0000256" key="7">
    <source>
        <dbReference type="ARBA" id="ARBA00023002"/>
    </source>
</evidence>
<dbReference type="Pfam" id="PF14748">
    <property type="entry name" value="P5CR_dimer"/>
    <property type="match status" value="1"/>
</dbReference>
<sequence>MQHRKIAFIGAGNMAKAIIAGLVNGGYPAGLITASSPSLTKESELHKLYGINCTNDNVESARQADVVVLAVKPQMMAEVCTPLHQQLDLSGKLILSIAAGINVERFYQILGPVDIIRIMPNTPSLIGFGMSGLYSPPDVSAQDRTFAEALMKSVGKVCWVDNESGINGVIAAAGSAPAYFFLFMEAMQQETERLGFSTQAARELVQQAALGAAHLVEANPQIEISTLRQQVTSKGGTTDEALRVFNDNKLSDIVASAMQAAITRATEMEKSL</sequence>
<dbReference type="Proteomes" id="UP000224974">
    <property type="component" value="Unassembled WGS sequence"/>
</dbReference>
<protein>
    <recommendedName>
        <fullName evidence="10 11">Pyrroline-5-carboxylate reductase</fullName>
        <shortName evidence="10">P5C reductase</shortName>
        <shortName evidence="10">P5CR</shortName>
        <ecNumber evidence="10 11">1.5.1.2</ecNumber>
    </recommendedName>
    <alternativeName>
        <fullName evidence="10">PCA reductase</fullName>
    </alternativeName>
</protein>
<dbReference type="AlphaFoldDB" id="A0A2C6DUN8"/>
<organism evidence="15 17">
    <name type="scientific">Budvicia aquatica</name>
    <dbReference type="NCBI Taxonomy" id="82979"/>
    <lineage>
        <taxon>Bacteria</taxon>
        <taxon>Pseudomonadati</taxon>
        <taxon>Pseudomonadota</taxon>
        <taxon>Gammaproteobacteria</taxon>
        <taxon>Enterobacterales</taxon>
        <taxon>Budviciaceae</taxon>
        <taxon>Budvicia</taxon>
    </lineage>
</organism>
<evidence type="ECO:0000256" key="11">
    <source>
        <dbReference type="NCBIfam" id="TIGR00112"/>
    </source>
</evidence>
<evidence type="ECO:0000256" key="1">
    <source>
        <dbReference type="ARBA" id="ARBA00005205"/>
    </source>
</evidence>
<comment type="pathway">
    <text evidence="1 10">Amino-acid biosynthesis; L-proline biosynthesis; L-proline from L-glutamate 5-semialdehyde: step 1/1.</text>
</comment>
<keyword evidence="17" id="KW-1185">Reference proteome</keyword>
<evidence type="ECO:0000256" key="3">
    <source>
        <dbReference type="ARBA" id="ARBA00022490"/>
    </source>
</evidence>
<dbReference type="GO" id="GO:0055129">
    <property type="term" value="P:L-proline biosynthetic process"/>
    <property type="evidence" value="ECO:0007669"/>
    <property type="project" value="UniProtKB-UniRule"/>
</dbReference>
<dbReference type="EMBL" id="CAADJA010000002">
    <property type="protein sequence ID" value="VFS53161.1"/>
    <property type="molecule type" value="Genomic_DNA"/>
</dbReference>
<dbReference type="SUPFAM" id="SSF51735">
    <property type="entry name" value="NAD(P)-binding Rossmann-fold domains"/>
    <property type="match status" value="1"/>
</dbReference>
<dbReference type="InterPro" id="IPR029036">
    <property type="entry name" value="P5CR_dimer"/>
</dbReference>
<comment type="subcellular location">
    <subcellularLocation>
        <location evidence="10">Cytoplasm</location>
    </subcellularLocation>
</comment>
<proteinExistence type="inferred from homology"/>
<evidence type="ECO:0000259" key="13">
    <source>
        <dbReference type="Pfam" id="PF03807"/>
    </source>
</evidence>
<reference evidence="15" key="1">
    <citation type="submission" date="2017-09" db="EMBL/GenBank/DDBJ databases">
        <title>FDA dAtabase for Regulatory Grade micrObial Sequences (FDA-ARGOS): Supporting development and validation of Infectious Disease Dx tests.</title>
        <authorList>
            <person name="Minogue T."/>
            <person name="Wolcott M."/>
            <person name="Wasieloski L."/>
            <person name="Aguilar W."/>
            <person name="Moore D."/>
            <person name="Tallon L.J."/>
            <person name="Sadzewicz L."/>
            <person name="Ott S."/>
            <person name="Zhao X."/>
            <person name="Nagaraj S."/>
            <person name="Vavikolanu K."/>
            <person name="Aluvathingal J."/>
            <person name="Nadendla S."/>
            <person name="Sichtig H."/>
        </authorList>
    </citation>
    <scope>NUCLEOTIDE SEQUENCE</scope>
    <source>
        <strain evidence="15">FDAARGOS_387</strain>
    </source>
</reference>
<reference evidence="17" key="2">
    <citation type="submission" date="2017-09" db="EMBL/GenBank/DDBJ databases">
        <title>FDA dAtabase for Regulatory Grade micrObial Sequences (FDA-ARGOS): Supporting development and validation of Infectious Disease Dx tests.</title>
        <authorList>
            <person name="Minogue T."/>
            <person name="Wolcott M."/>
            <person name="Wasieloski L."/>
            <person name="Aguilar W."/>
            <person name="Moore D."/>
            <person name="Tallon L."/>
            <person name="Sadzewicz L."/>
            <person name="Ott S."/>
            <person name="Zhao X."/>
            <person name="Nagaraj S."/>
            <person name="Vavikolanu K."/>
            <person name="Aluvathingal J."/>
            <person name="Nadendla S."/>
            <person name="Sichtig H."/>
        </authorList>
    </citation>
    <scope>NUCLEOTIDE SEQUENCE [LARGE SCALE GENOMIC DNA]</scope>
    <source>
        <strain evidence="17">FDAARGOS_387</strain>
    </source>
</reference>
<dbReference type="GO" id="GO:0005737">
    <property type="term" value="C:cytoplasm"/>
    <property type="evidence" value="ECO:0007669"/>
    <property type="project" value="UniProtKB-SubCell"/>
</dbReference>
<gene>
    <name evidence="10 16" type="primary">proC</name>
    <name evidence="15" type="ORF">CRN84_24170</name>
    <name evidence="16" type="ORF">NCTC12282_06350</name>
</gene>
<comment type="catalytic activity">
    <reaction evidence="9 10">
        <text>L-proline + NADP(+) = (S)-1-pyrroline-5-carboxylate + NADPH + 2 H(+)</text>
        <dbReference type="Rhea" id="RHEA:14109"/>
        <dbReference type="ChEBI" id="CHEBI:15378"/>
        <dbReference type="ChEBI" id="CHEBI:17388"/>
        <dbReference type="ChEBI" id="CHEBI:57783"/>
        <dbReference type="ChEBI" id="CHEBI:58349"/>
        <dbReference type="ChEBI" id="CHEBI:60039"/>
        <dbReference type="EC" id="1.5.1.2"/>
    </reaction>
</comment>
<dbReference type="InterPro" id="IPR008927">
    <property type="entry name" value="6-PGluconate_DH-like_C_sf"/>
</dbReference>
<dbReference type="HAMAP" id="MF_01925">
    <property type="entry name" value="P5C_reductase"/>
    <property type="match status" value="1"/>
</dbReference>
<feature type="domain" description="Pyrroline-5-carboxylate reductase catalytic N-terminal" evidence="13">
    <location>
        <begin position="5"/>
        <end position="100"/>
    </location>
</feature>
<feature type="binding site" evidence="12">
    <location>
        <begin position="9"/>
        <end position="14"/>
    </location>
    <ligand>
        <name>NADP(+)</name>
        <dbReference type="ChEBI" id="CHEBI:58349"/>
    </ligand>
</feature>
<dbReference type="Gene3D" id="3.40.50.720">
    <property type="entry name" value="NAD(P)-binding Rossmann-like Domain"/>
    <property type="match status" value="1"/>
</dbReference>
<keyword evidence="5 10" id="KW-0641">Proline biosynthesis</keyword>
<comment type="similarity">
    <text evidence="2 10">Belongs to the pyrroline-5-carboxylate reductase family.</text>
</comment>
<dbReference type="Pfam" id="PF03807">
    <property type="entry name" value="F420_oxidored"/>
    <property type="match status" value="1"/>
</dbReference>
<evidence type="ECO:0000259" key="14">
    <source>
        <dbReference type="Pfam" id="PF14748"/>
    </source>
</evidence>
<feature type="binding site" evidence="12">
    <location>
        <position position="36"/>
    </location>
    <ligand>
        <name>NADP(+)</name>
        <dbReference type="ChEBI" id="CHEBI:58349"/>
    </ligand>
</feature>
<dbReference type="EMBL" id="PDDX01000001">
    <property type="protein sequence ID" value="PHI32195.1"/>
    <property type="molecule type" value="Genomic_DNA"/>
</dbReference>
<feature type="binding site" evidence="12">
    <location>
        <begin position="70"/>
        <end position="73"/>
    </location>
    <ligand>
        <name>NADP(+)</name>
        <dbReference type="ChEBI" id="CHEBI:58349"/>
    </ligand>
</feature>
<dbReference type="NCBIfam" id="TIGR00112">
    <property type="entry name" value="proC"/>
    <property type="match status" value="1"/>
</dbReference>
<feature type="domain" description="Pyrroline-5-carboxylate reductase dimerisation" evidence="14">
    <location>
        <begin position="163"/>
        <end position="268"/>
    </location>
</feature>
<dbReference type="FunFam" id="1.10.3730.10:FF:000001">
    <property type="entry name" value="Pyrroline-5-carboxylate reductase"/>
    <property type="match status" value="1"/>
</dbReference>
<dbReference type="InterPro" id="IPR036291">
    <property type="entry name" value="NAD(P)-bd_dom_sf"/>
</dbReference>
<dbReference type="InterPro" id="IPR028939">
    <property type="entry name" value="P5C_Rdtase_cat_N"/>
</dbReference>
<dbReference type="Gene3D" id="1.10.3730.10">
    <property type="entry name" value="ProC C-terminal domain-like"/>
    <property type="match status" value="1"/>
</dbReference>
<evidence type="ECO:0000256" key="4">
    <source>
        <dbReference type="ARBA" id="ARBA00022605"/>
    </source>
</evidence>
<evidence type="ECO:0000256" key="12">
    <source>
        <dbReference type="PIRSR" id="PIRSR000193-1"/>
    </source>
</evidence>
<evidence type="ECO:0000256" key="9">
    <source>
        <dbReference type="ARBA" id="ARBA00052690"/>
    </source>
</evidence>
<dbReference type="PIRSF" id="PIRSF000193">
    <property type="entry name" value="Pyrrol-5-carb_rd"/>
    <property type="match status" value="1"/>
</dbReference>
<evidence type="ECO:0000256" key="2">
    <source>
        <dbReference type="ARBA" id="ARBA00005525"/>
    </source>
</evidence>
<evidence type="ECO:0000256" key="6">
    <source>
        <dbReference type="ARBA" id="ARBA00022857"/>
    </source>
</evidence>
<keyword evidence="7 10" id="KW-0560">Oxidoreductase</keyword>
<dbReference type="UniPathway" id="UPA00098">
    <property type="reaction ID" value="UER00361"/>
</dbReference>
<dbReference type="GO" id="GO:0004735">
    <property type="term" value="F:pyrroline-5-carboxylate reductase activity"/>
    <property type="evidence" value="ECO:0007669"/>
    <property type="project" value="UniProtKB-UniRule"/>
</dbReference>
<comment type="function">
    <text evidence="10">Catalyzes the reduction of 1-pyrroline-5-carboxylate (PCA) to L-proline.</text>
</comment>